<keyword evidence="2" id="KW-1185">Reference proteome</keyword>
<dbReference type="OrthoDB" id="6130045at2759"/>
<proteinExistence type="predicted"/>
<name>A0A0P5DF65_9CRUS</name>
<organism evidence="1 2">
    <name type="scientific">Daphnia magna</name>
    <dbReference type="NCBI Taxonomy" id="35525"/>
    <lineage>
        <taxon>Eukaryota</taxon>
        <taxon>Metazoa</taxon>
        <taxon>Ecdysozoa</taxon>
        <taxon>Arthropoda</taxon>
        <taxon>Crustacea</taxon>
        <taxon>Branchiopoda</taxon>
        <taxon>Diplostraca</taxon>
        <taxon>Cladocera</taxon>
        <taxon>Anomopoda</taxon>
        <taxon>Daphniidae</taxon>
        <taxon>Daphnia</taxon>
    </lineage>
</organism>
<gene>
    <name evidence="1" type="ORF">APZ42_023878</name>
</gene>
<comment type="caution">
    <text evidence="1">The sequence shown here is derived from an EMBL/GenBank/DDBJ whole genome shotgun (WGS) entry which is preliminary data.</text>
</comment>
<dbReference type="Proteomes" id="UP000076858">
    <property type="component" value="Unassembled WGS sequence"/>
</dbReference>
<evidence type="ECO:0000313" key="1">
    <source>
        <dbReference type="EMBL" id="KZS11161.1"/>
    </source>
</evidence>
<evidence type="ECO:0000313" key="2">
    <source>
        <dbReference type="Proteomes" id="UP000076858"/>
    </source>
</evidence>
<dbReference type="AlphaFoldDB" id="A0A0P5DF65"/>
<accession>A0A0P5DF65</accession>
<reference evidence="1 2" key="1">
    <citation type="submission" date="2016-03" db="EMBL/GenBank/DDBJ databases">
        <title>EvidentialGene: Evidence-directed Construction of Genes on Genomes.</title>
        <authorList>
            <person name="Gilbert D.G."/>
            <person name="Choi J.-H."/>
            <person name="Mockaitis K."/>
            <person name="Colbourne J."/>
            <person name="Pfrender M."/>
        </authorList>
    </citation>
    <scope>NUCLEOTIDE SEQUENCE [LARGE SCALE GENOMIC DNA]</scope>
    <source>
        <strain evidence="1 2">Xinb3</strain>
        <tissue evidence="1">Complete organism</tissue>
    </source>
</reference>
<protein>
    <submittedName>
        <fullName evidence="1">Uncharacterized protein</fullName>
    </submittedName>
</protein>
<dbReference type="EMBL" id="LRGB01001581">
    <property type="protein sequence ID" value="KZS11161.1"/>
    <property type="molecule type" value="Genomic_DNA"/>
</dbReference>
<sequence>MASGGLNSTGASGVNNGMNSPRIQVSLPTNLKMPPRSPSRESVATEMSVSSSYLSECGWQNKLPAHLSFLKAVPENQQLSAYLTPNRGPSPIPGSGGGRFLRVPGASSVGGRSMDGGLGIGWWEEETDLNVIKNFSNLSKALGLQKSFSTGDIVSLDDSGLPVHNSGGALRACVSEVAMGGIQQQYERMHPVFGMGSRSLSTWVAVGDGAAVQISSQLPSPQGRPTSVHVDASKADAAAFCGGVTFTPADLILNLNKRVRQCYIRRRLLTTYKALERLSQSQFNLDQIAAVAEAASQVDSIQSEQSQQQPFATGDESLSAKAGPGGHSSPLDATWIKSALTLNDVERDQGRPLSKYMRNMMIFNWLHTLEDGPTEML</sequence>